<dbReference type="EMBL" id="LAZR01000392">
    <property type="protein sequence ID" value="KKN70993.1"/>
    <property type="molecule type" value="Genomic_DNA"/>
</dbReference>
<comment type="subunit">
    <text evidence="1">Homodimer.</text>
</comment>
<protein>
    <recommendedName>
        <fullName evidence="6">Ureidoglycolate lyase</fullName>
    </recommendedName>
</protein>
<dbReference type="Pfam" id="PF04115">
    <property type="entry name" value="Ureidogly_lyase"/>
    <property type="match status" value="1"/>
</dbReference>
<evidence type="ECO:0008006" key="6">
    <source>
        <dbReference type="Google" id="ProtNLM"/>
    </source>
</evidence>
<dbReference type="GO" id="GO:0004848">
    <property type="term" value="F:ureidoglycolate hydrolase activity"/>
    <property type="evidence" value="ECO:0007669"/>
    <property type="project" value="InterPro"/>
</dbReference>
<dbReference type="NCBIfam" id="NF009932">
    <property type="entry name" value="PRK13395.1"/>
    <property type="match status" value="1"/>
</dbReference>
<dbReference type="CDD" id="cd20298">
    <property type="entry name" value="cupin_UAH"/>
    <property type="match status" value="1"/>
</dbReference>
<dbReference type="PANTHER" id="PTHR21221:SF1">
    <property type="entry name" value="UREIDOGLYCOLATE LYASE"/>
    <property type="match status" value="1"/>
</dbReference>
<dbReference type="GO" id="GO:0050385">
    <property type="term" value="F:ureidoglycolate lyase activity"/>
    <property type="evidence" value="ECO:0007669"/>
    <property type="project" value="UniProtKB-EC"/>
</dbReference>
<dbReference type="InterPro" id="IPR047233">
    <property type="entry name" value="UAH_cupin"/>
</dbReference>
<dbReference type="PANTHER" id="PTHR21221">
    <property type="entry name" value="UREIDOGLYCOLATE HYDROLASE"/>
    <property type="match status" value="1"/>
</dbReference>
<keyword evidence="2" id="KW-0659">Purine metabolism</keyword>
<dbReference type="InterPro" id="IPR007247">
    <property type="entry name" value="Ureidogly_lyase"/>
</dbReference>
<gene>
    <name evidence="5" type="ORF">LCGC14_0425100</name>
</gene>
<dbReference type="SUPFAM" id="SSF51182">
    <property type="entry name" value="RmlC-like cupins"/>
    <property type="match status" value="1"/>
</dbReference>
<reference evidence="5" key="1">
    <citation type="journal article" date="2015" name="Nature">
        <title>Complex archaea that bridge the gap between prokaryotes and eukaryotes.</title>
        <authorList>
            <person name="Spang A."/>
            <person name="Saw J.H."/>
            <person name="Jorgensen S.L."/>
            <person name="Zaremba-Niedzwiedzka K."/>
            <person name="Martijn J."/>
            <person name="Lind A.E."/>
            <person name="van Eijk R."/>
            <person name="Schleper C."/>
            <person name="Guy L."/>
            <person name="Ettema T.J."/>
        </authorList>
    </citation>
    <scope>NUCLEOTIDE SEQUENCE</scope>
</reference>
<dbReference type="InterPro" id="IPR024060">
    <property type="entry name" value="Ureidoglycolate_lyase_dom_sf"/>
</dbReference>
<comment type="catalytic activity">
    <reaction evidence="4">
        <text>(S)-ureidoglycolate = urea + glyoxylate</text>
        <dbReference type="Rhea" id="RHEA:11304"/>
        <dbReference type="ChEBI" id="CHEBI:16199"/>
        <dbReference type="ChEBI" id="CHEBI:36655"/>
        <dbReference type="ChEBI" id="CHEBI:57296"/>
        <dbReference type="EC" id="4.3.2.3"/>
    </reaction>
</comment>
<evidence type="ECO:0000313" key="5">
    <source>
        <dbReference type="EMBL" id="KKN70993.1"/>
    </source>
</evidence>
<dbReference type="Gene3D" id="2.60.120.480">
    <property type="entry name" value="Ureidoglycolate hydrolase"/>
    <property type="match status" value="1"/>
</dbReference>
<keyword evidence="3" id="KW-0456">Lyase</keyword>
<name>A0A0F9VZ07_9ZZZZ</name>
<dbReference type="NCBIfam" id="NF002952">
    <property type="entry name" value="PRK03606.2-3"/>
    <property type="match status" value="1"/>
</dbReference>
<evidence type="ECO:0000256" key="2">
    <source>
        <dbReference type="ARBA" id="ARBA00022631"/>
    </source>
</evidence>
<dbReference type="HAMAP" id="MF_00616">
    <property type="entry name" value="Ureidogly_lyase"/>
    <property type="match status" value="1"/>
</dbReference>
<dbReference type="InterPro" id="IPR011051">
    <property type="entry name" value="RmlC_Cupin_sf"/>
</dbReference>
<evidence type="ECO:0000256" key="3">
    <source>
        <dbReference type="ARBA" id="ARBA00023239"/>
    </source>
</evidence>
<dbReference type="GO" id="GO:0000256">
    <property type="term" value="P:allantoin catabolic process"/>
    <property type="evidence" value="ECO:0007669"/>
    <property type="project" value="InterPro"/>
</dbReference>
<sequence length="171" mass="18754">MSRRIATEPLTADGFAPFGDVLEASGEPDRLINQGLCGRWHDRARLDFSDGRAGISLFKAEPRALPYSLEMVERHPDGSQAFLPMSEHPFLVIVAEDDGGRPGRPRAFLARPGQGVNFHRGTWHGILTPLHEPGLFAVIDRIGDGPNLEEHWFDAAYTIGTGDGDESRAIV</sequence>
<dbReference type="PIRSF" id="PIRSF017306">
    <property type="entry name" value="Ureidogly_hydro"/>
    <property type="match status" value="1"/>
</dbReference>
<dbReference type="AlphaFoldDB" id="A0A0F9VZ07"/>
<dbReference type="InterPro" id="IPR023525">
    <property type="entry name" value="Ureidogly_lyase_bac"/>
</dbReference>
<comment type="caution">
    <text evidence="5">The sequence shown here is derived from an EMBL/GenBank/DDBJ whole genome shotgun (WGS) entry which is preliminary data.</text>
</comment>
<evidence type="ECO:0000256" key="4">
    <source>
        <dbReference type="ARBA" id="ARBA00047684"/>
    </source>
</evidence>
<accession>A0A0F9VZ07</accession>
<proteinExistence type="inferred from homology"/>
<organism evidence="5">
    <name type="scientific">marine sediment metagenome</name>
    <dbReference type="NCBI Taxonomy" id="412755"/>
    <lineage>
        <taxon>unclassified sequences</taxon>
        <taxon>metagenomes</taxon>
        <taxon>ecological metagenomes</taxon>
    </lineage>
</organism>
<dbReference type="GO" id="GO:0006144">
    <property type="term" value="P:purine nucleobase metabolic process"/>
    <property type="evidence" value="ECO:0007669"/>
    <property type="project" value="UniProtKB-KW"/>
</dbReference>
<evidence type="ECO:0000256" key="1">
    <source>
        <dbReference type="ARBA" id="ARBA00011738"/>
    </source>
</evidence>